<keyword evidence="3 7" id="KW-0812">Transmembrane</keyword>
<organism evidence="8 9">
    <name type="scientific">Halogeometricum salsisoli</name>
    <dbReference type="NCBI Taxonomy" id="2950536"/>
    <lineage>
        <taxon>Archaea</taxon>
        <taxon>Methanobacteriati</taxon>
        <taxon>Methanobacteriota</taxon>
        <taxon>Stenosarchaea group</taxon>
        <taxon>Halobacteria</taxon>
        <taxon>Halobacteriales</taxon>
        <taxon>Haloferacaceae</taxon>
        <taxon>Halogeometricum</taxon>
    </lineage>
</organism>
<reference evidence="8 9" key="1">
    <citation type="submission" date="2022-06" db="EMBL/GenBank/DDBJ databases">
        <title>Halogeometricum sp. a new haloarchaeum isolate from saline soil.</title>
        <authorList>
            <person name="Strakova D."/>
            <person name="Galisteo C."/>
            <person name="Sanchez-Porro C."/>
            <person name="Ventosa A."/>
        </authorList>
    </citation>
    <scope>NUCLEOTIDE SEQUENCE [LARGE SCALE GENOMIC DNA]</scope>
    <source>
        <strain evidence="8 9">S1BR25-6</strain>
    </source>
</reference>
<feature type="transmembrane region" description="Helical" evidence="7">
    <location>
        <begin position="142"/>
        <end position="167"/>
    </location>
</feature>
<dbReference type="PANTHER" id="PTHR21716">
    <property type="entry name" value="TRANSMEMBRANE PROTEIN"/>
    <property type="match status" value="1"/>
</dbReference>
<dbReference type="Pfam" id="PF01594">
    <property type="entry name" value="AI-2E_transport"/>
    <property type="match status" value="1"/>
</dbReference>
<evidence type="ECO:0000256" key="6">
    <source>
        <dbReference type="SAM" id="MobiDB-lite"/>
    </source>
</evidence>
<comment type="subcellular location">
    <subcellularLocation>
        <location evidence="1">Membrane</location>
        <topology evidence="1">Multi-pass membrane protein</topology>
    </subcellularLocation>
</comment>
<feature type="transmembrane region" description="Helical" evidence="7">
    <location>
        <begin position="201"/>
        <end position="221"/>
    </location>
</feature>
<dbReference type="PANTHER" id="PTHR21716:SF4">
    <property type="entry name" value="TRANSMEMBRANE PROTEIN 245"/>
    <property type="match status" value="1"/>
</dbReference>
<evidence type="ECO:0000256" key="7">
    <source>
        <dbReference type="SAM" id="Phobius"/>
    </source>
</evidence>
<sequence length="421" mass="44803">MNVGGAPAIDRRRAGWWLVAAVVVGIVGLFLYSFVGTFVLGLFVYYGARPVNRRIQRRVNSRGLAATVTLLFIVVPTLALLGYAGFVALRELTATLDSGTVTLLLNRLPGDQQTLAGVARNFPQFVQQLGDVSQFRQAFQTLAGALGTVTTGLLHLTLALAFAFFLYRDGHRLQAWYRKTVGGRDTAAYSYLAGVDADLEVVYFGNVLTVLAVTLGSMAVYNGYNVLAPSAVELPFPTLLAVLTGLATFVPLVVGKLVYVPATAFLTWRAVQADGSLLVYPAAFLVVVFLLLDVLPQSVVRPYISGQTMHEGAVLFAYILGTALFGWYGLFFGPLLLVIVVQFANFVLEDLLWGRPFSPAPTDATDLGTDPTDVRAATADAATSESSESNPSGDAVEGRTSESESEGGSGDENTDGSGHGG</sequence>
<proteinExistence type="inferred from homology"/>
<evidence type="ECO:0000256" key="5">
    <source>
        <dbReference type="ARBA" id="ARBA00023136"/>
    </source>
</evidence>
<dbReference type="InterPro" id="IPR002549">
    <property type="entry name" value="AI-2E-like"/>
</dbReference>
<accession>A0ABU2GDS0</accession>
<evidence type="ECO:0000256" key="4">
    <source>
        <dbReference type="ARBA" id="ARBA00022989"/>
    </source>
</evidence>
<dbReference type="Proteomes" id="UP001257060">
    <property type="component" value="Unassembled WGS sequence"/>
</dbReference>
<dbReference type="RefSeq" id="WP_310923739.1">
    <property type="nucleotide sequence ID" value="NZ_JAMQOP010000001.1"/>
</dbReference>
<feature type="transmembrane region" description="Helical" evidence="7">
    <location>
        <begin position="315"/>
        <end position="348"/>
    </location>
</feature>
<keyword evidence="9" id="KW-1185">Reference proteome</keyword>
<dbReference type="EMBL" id="JAMQOP010000001">
    <property type="protein sequence ID" value="MDS0298945.1"/>
    <property type="molecule type" value="Genomic_DNA"/>
</dbReference>
<feature type="transmembrane region" description="Helical" evidence="7">
    <location>
        <begin position="277"/>
        <end position="295"/>
    </location>
</feature>
<name>A0ABU2GDS0_9EURY</name>
<feature type="region of interest" description="Disordered" evidence="6">
    <location>
        <begin position="362"/>
        <end position="421"/>
    </location>
</feature>
<keyword evidence="4 7" id="KW-1133">Transmembrane helix</keyword>
<evidence type="ECO:0000256" key="1">
    <source>
        <dbReference type="ARBA" id="ARBA00004141"/>
    </source>
</evidence>
<evidence type="ECO:0000313" key="9">
    <source>
        <dbReference type="Proteomes" id="UP001257060"/>
    </source>
</evidence>
<comment type="caution">
    <text evidence="8">The sequence shown here is derived from an EMBL/GenBank/DDBJ whole genome shotgun (WGS) entry which is preliminary data.</text>
</comment>
<protein>
    <submittedName>
        <fullName evidence="8">AI-2E family transporter</fullName>
    </submittedName>
</protein>
<feature type="transmembrane region" description="Helical" evidence="7">
    <location>
        <begin position="16"/>
        <end position="43"/>
    </location>
</feature>
<comment type="similarity">
    <text evidence="2">Belongs to the autoinducer-2 exporter (AI-2E) (TC 2.A.86) family.</text>
</comment>
<feature type="compositionally biased region" description="Low complexity" evidence="6">
    <location>
        <begin position="376"/>
        <end position="389"/>
    </location>
</feature>
<evidence type="ECO:0000256" key="2">
    <source>
        <dbReference type="ARBA" id="ARBA00009773"/>
    </source>
</evidence>
<feature type="transmembrane region" description="Helical" evidence="7">
    <location>
        <begin position="64"/>
        <end position="86"/>
    </location>
</feature>
<evidence type="ECO:0000313" key="8">
    <source>
        <dbReference type="EMBL" id="MDS0298945.1"/>
    </source>
</evidence>
<keyword evidence="5 7" id="KW-0472">Membrane</keyword>
<gene>
    <name evidence="8" type="ORF">NDI76_09320</name>
</gene>
<feature type="transmembrane region" description="Helical" evidence="7">
    <location>
        <begin position="241"/>
        <end position="265"/>
    </location>
</feature>
<evidence type="ECO:0000256" key="3">
    <source>
        <dbReference type="ARBA" id="ARBA00022692"/>
    </source>
</evidence>